<gene>
    <name evidence="1" type="ORF">GSTUM_00010865001</name>
</gene>
<evidence type="ECO:0000313" key="1">
    <source>
        <dbReference type="EMBL" id="CAZ85787.1"/>
    </source>
</evidence>
<dbReference type="Proteomes" id="UP000006911">
    <property type="component" value="Unassembled WGS sequence"/>
</dbReference>
<dbReference type="RefSeq" id="XP_002841596.1">
    <property type="nucleotide sequence ID" value="XM_002841550.1"/>
</dbReference>
<dbReference type="HOGENOM" id="CLU_2293754_0_0_1"/>
<keyword evidence="2" id="KW-1185">Reference proteome</keyword>
<reference evidence="1 2" key="1">
    <citation type="journal article" date="2010" name="Nature">
        <title>Perigord black truffle genome uncovers evolutionary origins and mechanisms of symbiosis.</title>
        <authorList>
            <person name="Martin F."/>
            <person name="Kohler A."/>
            <person name="Murat C."/>
            <person name="Balestrini R."/>
            <person name="Coutinho P.M."/>
            <person name="Jaillon O."/>
            <person name="Montanini B."/>
            <person name="Morin E."/>
            <person name="Noel B."/>
            <person name="Percudani R."/>
            <person name="Porcel B."/>
            <person name="Rubini A."/>
            <person name="Amicucci A."/>
            <person name="Amselem J."/>
            <person name="Anthouard V."/>
            <person name="Arcioni S."/>
            <person name="Artiguenave F."/>
            <person name="Aury J.M."/>
            <person name="Ballario P."/>
            <person name="Bolchi A."/>
            <person name="Brenna A."/>
            <person name="Brun A."/>
            <person name="Buee M."/>
            <person name="Cantarel B."/>
            <person name="Chevalier G."/>
            <person name="Couloux A."/>
            <person name="Da Silva C."/>
            <person name="Denoeud F."/>
            <person name="Duplessis S."/>
            <person name="Ghignone S."/>
            <person name="Hilselberger B."/>
            <person name="Iotti M."/>
            <person name="Marcais B."/>
            <person name="Mello A."/>
            <person name="Miranda M."/>
            <person name="Pacioni G."/>
            <person name="Quesneville H."/>
            <person name="Riccioni C."/>
            <person name="Ruotolo R."/>
            <person name="Splivallo R."/>
            <person name="Stocchi V."/>
            <person name="Tisserant E."/>
            <person name="Viscomi A.R."/>
            <person name="Zambonelli A."/>
            <person name="Zampieri E."/>
            <person name="Henrissat B."/>
            <person name="Lebrun M.H."/>
            <person name="Paolocci F."/>
            <person name="Bonfante P."/>
            <person name="Ottonello S."/>
            <person name="Wincker P."/>
        </authorList>
    </citation>
    <scope>NUCLEOTIDE SEQUENCE [LARGE SCALE GENOMIC DNA]</scope>
    <source>
        <strain evidence="1 2">Mel28</strain>
    </source>
</reference>
<name>D5GMP4_TUBMM</name>
<sequence>MISYLDFLECIILRGLNNPVGWAPYGNGLRRYLVTRYGLVKPPCQSKPFNGRCKSGTEAADRASYVLGGAEYRGWALSMCYNHPECAASILTWWEFLISLT</sequence>
<evidence type="ECO:0000313" key="2">
    <source>
        <dbReference type="Proteomes" id="UP000006911"/>
    </source>
</evidence>
<protein>
    <submittedName>
        <fullName evidence="1">(Perigord truffle) hypothetical protein</fullName>
    </submittedName>
</protein>
<accession>D5GMP4</accession>
<proteinExistence type="predicted"/>
<dbReference type="AlphaFoldDB" id="D5GMP4"/>
<organism evidence="1 2">
    <name type="scientific">Tuber melanosporum (strain Mel28)</name>
    <name type="common">Perigord black truffle</name>
    <dbReference type="NCBI Taxonomy" id="656061"/>
    <lineage>
        <taxon>Eukaryota</taxon>
        <taxon>Fungi</taxon>
        <taxon>Dikarya</taxon>
        <taxon>Ascomycota</taxon>
        <taxon>Pezizomycotina</taxon>
        <taxon>Pezizomycetes</taxon>
        <taxon>Pezizales</taxon>
        <taxon>Tuberaceae</taxon>
        <taxon>Tuber</taxon>
    </lineage>
</organism>
<dbReference type="InParanoid" id="D5GMP4"/>
<dbReference type="EMBL" id="FN430358">
    <property type="protein sequence ID" value="CAZ85787.1"/>
    <property type="molecule type" value="Genomic_DNA"/>
</dbReference>
<dbReference type="KEGG" id="tml:GSTUM_00010865001"/>
<dbReference type="GeneID" id="9185123"/>